<dbReference type="OrthoDB" id="3899536at2759"/>
<dbReference type="RefSeq" id="XP_018074860.1">
    <property type="nucleotide sequence ID" value="XM_018214462.1"/>
</dbReference>
<dbReference type="AlphaFoldDB" id="A0A194XJV3"/>
<accession>A0A194XJV3</accession>
<name>A0A194XJV3_MOLSC</name>
<gene>
    <name evidence="2" type="ORF">LY89DRAFT_682229</name>
</gene>
<dbReference type="GeneID" id="28824188"/>
<feature type="signal peptide" evidence="1">
    <location>
        <begin position="1"/>
        <end position="22"/>
    </location>
</feature>
<dbReference type="Proteomes" id="UP000070700">
    <property type="component" value="Unassembled WGS sequence"/>
</dbReference>
<evidence type="ECO:0000313" key="3">
    <source>
        <dbReference type="Proteomes" id="UP000070700"/>
    </source>
</evidence>
<dbReference type="KEGG" id="psco:LY89DRAFT_682229"/>
<keyword evidence="1" id="KW-0732">Signal</keyword>
<proteinExistence type="predicted"/>
<reference evidence="2 3" key="1">
    <citation type="submission" date="2015-10" db="EMBL/GenBank/DDBJ databases">
        <title>Full genome of DAOMC 229536 Phialocephala scopiformis, a fungal endophyte of spruce producing the potent anti-insectan compound rugulosin.</title>
        <authorList>
            <consortium name="DOE Joint Genome Institute"/>
            <person name="Walker A.K."/>
            <person name="Frasz S.L."/>
            <person name="Seifert K.A."/>
            <person name="Miller J.D."/>
            <person name="Mondo S.J."/>
            <person name="Labutti K."/>
            <person name="Lipzen A."/>
            <person name="Dockter R."/>
            <person name="Kennedy M."/>
            <person name="Grigoriev I.V."/>
            <person name="Spatafora J.W."/>
        </authorList>
    </citation>
    <scope>NUCLEOTIDE SEQUENCE [LARGE SCALE GENOMIC DNA]</scope>
    <source>
        <strain evidence="2 3">CBS 120377</strain>
    </source>
</reference>
<evidence type="ECO:0000256" key="1">
    <source>
        <dbReference type="SAM" id="SignalP"/>
    </source>
</evidence>
<sequence length="206" mass="21887">MFLKTSSLLSALMVLATALAIALPDPSPAPVEVIVEGQDTVIFENIQCGNEHQGLKPICPHLNTTEEHGCVRYVKGFDVTGVVTEVDLTFPEIQDACDCIQACLNRPGTCAAYVWKFSTPASVTAGHRTCTLYSQFNLPAQVAIAIDVANTTNMNINSEELVANGNNPQMGALVAQTFMDANLNTTADPAAVSGEVWQLSTGKAIC</sequence>
<dbReference type="InParanoid" id="A0A194XJV3"/>
<organism evidence="2 3">
    <name type="scientific">Mollisia scopiformis</name>
    <name type="common">Conifer needle endophyte fungus</name>
    <name type="synonym">Phialocephala scopiformis</name>
    <dbReference type="NCBI Taxonomy" id="149040"/>
    <lineage>
        <taxon>Eukaryota</taxon>
        <taxon>Fungi</taxon>
        <taxon>Dikarya</taxon>
        <taxon>Ascomycota</taxon>
        <taxon>Pezizomycotina</taxon>
        <taxon>Leotiomycetes</taxon>
        <taxon>Helotiales</taxon>
        <taxon>Mollisiaceae</taxon>
        <taxon>Mollisia</taxon>
    </lineage>
</organism>
<dbReference type="EMBL" id="KQ947409">
    <property type="protein sequence ID" value="KUJ20505.1"/>
    <property type="molecule type" value="Genomic_DNA"/>
</dbReference>
<evidence type="ECO:0008006" key="4">
    <source>
        <dbReference type="Google" id="ProtNLM"/>
    </source>
</evidence>
<evidence type="ECO:0000313" key="2">
    <source>
        <dbReference type="EMBL" id="KUJ20505.1"/>
    </source>
</evidence>
<keyword evidence="3" id="KW-1185">Reference proteome</keyword>
<protein>
    <recommendedName>
        <fullName evidence="4">Apple domain-containing protein</fullName>
    </recommendedName>
</protein>
<feature type="chain" id="PRO_5008268363" description="Apple domain-containing protein" evidence="1">
    <location>
        <begin position="23"/>
        <end position="206"/>
    </location>
</feature>